<feature type="domain" description="Luciferase-like" evidence="2">
    <location>
        <begin position="12"/>
        <end position="123"/>
    </location>
</feature>
<sequence length="286" mass="30803">MELSGVGVWSQQLRYGDAAEAAEAAAELEELGYRAMWVPDIGGPVFDAVGNLLAATRSAVVATGILNLWMHAPEDAAASFASLSAEHGDRFLMGIGVSHAPLVDAAEPGRYRRPLAAMSAFLDGLDAAGRPVPRDSRVLAALGPRMLETAAKRARGAHPYLVPPEHTRIAREAVGAGPLVLPEQTVILCSTRDEAREIGTDWLRSYLSLPNYAGNLLRLGLTQEDVDTVSDRLFDALIAWGDEEAIRRRVDEHRAAGADHVCVQVLTADGNAFPREEWRRLAPALT</sequence>
<dbReference type="OrthoDB" id="4760590at2"/>
<dbReference type="Pfam" id="PF00296">
    <property type="entry name" value="Bac_luciferase"/>
    <property type="match status" value="2"/>
</dbReference>
<dbReference type="NCBIfam" id="TIGR03620">
    <property type="entry name" value="F420_MSMEG_4141"/>
    <property type="match status" value="1"/>
</dbReference>
<proteinExistence type="predicted"/>
<dbReference type="AlphaFoldDB" id="A0A6L3VR64"/>
<dbReference type="InterPro" id="IPR050564">
    <property type="entry name" value="F420-G6PD/mer"/>
</dbReference>
<comment type="caution">
    <text evidence="3">The sequence shown here is derived from an EMBL/GenBank/DDBJ whole genome shotgun (WGS) entry which is preliminary data.</text>
</comment>
<reference evidence="3 4" key="1">
    <citation type="submission" date="2019-09" db="EMBL/GenBank/DDBJ databases">
        <title>Actinomadura physcomitrii sp. nov., a novel actinomycete isolated from moss [Physcomitrium sphaericum (Ludw) Fuernr].</title>
        <authorList>
            <person name="Liu C."/>
            <person name="Zhuang X."/>
        </authorList>
    </citation>
    <scope>NUCLEOTIDE SEQUENCE [LARGE SCALE GENOMIC DNA]</scope>
    <source>
        <strain evidence="3 4">CYP1-1B</strain>
    </source>
</reference>
<dbReference type="PANTHER" id="PTHR43244:SF1">
    <property type="entry name" value="5,10-METHYLENETETRAHYDROMETHANOPTERIN REDUCTASE"/>
    <property type="match status" value="1"/>
</dbReference>
<dbReference type="GO" id="GO:0016705">
    <property type="term" value="F:oxidoreductase activity, acting on paired donors, with incorporation or reduction of molecular oxygen"/>
    <property type="evidence" value="ECO:0007669"/>
    <property type="project" value="InterPro"/>
</dbReference>
<keyword evidence="4" id="KW-1185">Reference proteome</keyword>
<dbReference type="InterPro" id="IPR019922">
    <property type="entry name" value="Lucif-like_OxRdatse_MSMEG_4141"/>
</dbReference>
<organism evidence="3 4">
    <name type="scientific">Actinomadura montaniterrae</name>
    <dbReference type="NCBI Taxonomy" id="1803903"/>
    <lineage>
        <taxon>Bacteria</taxon>
        <taxon>Bacillati</taxon>
        <taxon>Actinomycetota</taxon>
        <taxon>Actinomycetes</taxon>
        <taxon>Streptosporangiales</taxon>
        <taxon>Thermomonosporaceae</taxon>
        <taxon>Actinomadura</taxon>
    </lineage>
</organism>
<dbReference type="PANTHER" id="PTHR43244">
    <property type="match status" value="1"/>
</dbReference>
<keyword evidence="1" id="KW-0560">Oxidoreductase</keyword>
<name>A0A6L3VR64_9ACTN</name>
<evidence type="ECO:0000313" key="3">
    <source>
        <dbReference type="EMBL" id="KAB2374836.1"/>
    </source>
</evidence>
<evidence type="ECO:0000259" key="2">
    <source>
        <dbReference type="Pfam" id="PF00296"/>
    </source>
</evidence>
<dbReference type="InterPro" id="IPR036661">
    <property type="entry name" value="Luciferase-like_sf"/>
</dbReference>
<dbReference type="SUPFAM" id="SSF51679">
    <property type="entry name" value="Bacterial luciferase-like"/>
    <property type="match status" value="1"/>
</dbReference>
<evidence type="ECO:0000256" key="1">
    <source>
        <dbReference type="ARBA" id="ARBA00023002"/>
    </source>
</evidence>
<evidence type="ECO:0000313" key="4">
    <source>
        <dbReference type="Proteomes" id="UP000483004"/>
    </source>
</evidence>
<dbReference type="InterPro" id="IPR011251">
    <property type="entry name" value="Luciferase-like_dom"/>
</dbReference>
<dbReference type="Proteomes" id="UP000483004">
    <property type="component" value="Unassembled WGS sequence"/>
</dbReference>
<accession>A0A6L3VR64</accession>
<dbReference type="Gene3D" id="3.20.20.30">
    <property type="entry name" value="Luciferase-like domain"/>
    <property type="match status" value="1"/>
</dbReference>
<protein>
    <submittedName>
        <fullName evidence="3">LLM class F420-dependent oxidoreductase</fullName>
    </submittedName>
</protein>
<dbReference type="EMBL" id="WBMR01000090">
    <property type="protein sequence ID" value="KAB2374836.1"/>
    <property type="molecule type" value="Genomic_DNA"/>
</dbReference>
<gene>
    <name evidence="3" type="ORF">F9B16_27045</name>
</gene>
<feature type="domain" description="Luciferase-like" evidence="2">
    <location>
        <begin position="131"/>
        <end position="260"/>
    </location>
</feature>
<dbReference type="RefSeq" id="WP_151543016.1">
    <property type="nucleotide sequence ID" value="NZ_WBMR01000090.1"/>
</dbReference>